<dbReference type="PANTHER" id="PTHR47470:SF1">
    <property type="entry name" value="FAD-DEPENDENT OXIDOREDUCTASE 2 FAD BINDING DOMAIN-CONTAINING PROTEIN"/>
    <property type="match status" value="1"/>
</dbReference>
<evidence type="ECO:0000256" key="2">
    <source>
        <dbReference type="ARBA" id="ARBA00010790"/>
    </source>
</evidence>
<comment type="similarity">
    <text evidence="2">Belongs to the GMC oxidoreductase family.</text>
</comment>
<keyword evidence="4" id="KW-0274">FAD</keyword>
<comment type="caution">
    <text evidence="6">The sequence shown here is derived from an EMBL/GenBank/DDBJ whole genome shotgun (WGS) entry which is preliminary data.</text>
</comment>
<name>A0A085W071_9BACT</name>
<dbReference type="PANTHER" id="PTHR47470">
    <property type="entry name" value="CHOLESTEROL OXIDASE"/>
    <property type="match status" value="1"/>
</dbReference>
<evidence type="ECO:0000256" key="5">
    <source>
        <dbReference type="ARBA" id="ARBA00023002"/>
    </source>
</evidence>
<protein>
    <submittedName>
        <fullName evidence="6">Cholesterol oxidase</fullName>
    </submittedName>
</protein>
<dbReference type="EMBL" id="JMCB01000025">
    <property type="protein sequence ID" value="KFE61084.1"/>
    <property type="molecule type" value="Genomic_DNA"/>
</dbReference>
<evidence type="ECO:0000256" key="1">
    <source>
        <dbReference type="ARBA" id="ARBA00001974"/>
    </source>
</evidence>
<comment type="cofactor">
    <cofactor evidence="1">
        <name>FAD</name>
        <dbReference type="ChEBI" id="CHEBI:57692"/>
    </cofactor>
</comment>
<gene>
    <name evidence="6" type="ORF">DB31_4519</name>
</gene>
<accession>A0A085W071</accession>
<keyword evidence="5" id="KW-0560">Oxidoreductase</keyword>
<evidence type="ECO:0000256" key="3">
    <source>
        <dbReference type="ARBA" id="ARBA00022630"/>
    </source>
</evidence>
<keyword evidence="3" id="KW-0285">Flavoprotein</keyword>
<organism evidence="6 7">
    <name type="scientific">Hyalangium minutum</name>
    <dbReference type="NCBI Taxonomy" id="394096"/>
    <lineage>
        <taxon>Bacteria</taxon>
        <taxon>Pseudomonadati</taxon>
        <taxon>Myxococcota</taxon>
        <taxon>Myxococcia</taxon>
        <taxon>Myxococcales</taxon>
        <taxon>Cystobacterineae</taxon>
        <taxon>Archangiaceae</taxon>
        <taxon>Hyalangium</taxon>
    </lineage>
</organism>
<dbReference type="GO" id="GO:0016491">
    <property type="term" value="F:oxidoreductase activity"/>
    <property type="evidence" value="ECO:0007669"/>
    <property type="project" value="UniProtKB-KW"/>
</dbReference>
<proteinExistence type="inferred from homology"/>
<dbReference type="InterPro" id="IPR029058">
    <property type="entry name" value="AB_hydrolase_fold"/>
</dbReference>
<evidence type="ECO:0000313" key="6">
    <source>
        <dbReference type="EMBL" id="KFE61084.1"/>
    </source>
</evidence>
<evidence type="ECO:0000256" key="4">
    <source>
        <dbReference type="ARBA" id="ARBA00022827"/>
    </source>
</evidence>
<dbReference type="PATRIC" id="fig|394096.3.peg.8251"/>
<dbReference type="Gene3D" id="3.40.50.1820">
    <property type="entry name" value="alpha/beta hydrolase"/>
    <property type="match status" value="1"/>
</dbReference>
<dbReference type="RefSeq" id="WP_044198435.1">
    <property type="nucleotide sequence ID" value="NZ_JMCB01000025.1"/>
</dbReference>
<dbReference type="SUPFAM" id="SSF53474">
    <property type="entry name" value="alpha/beta-Hydrolases"/>
    <property type="match status" value="1"/>
</dbReference>
<dbReference type="Proteomes" id="UP000028725">
    <property type="component" value="Unassembled WGS sequence"/>
</dbReference>
<dbReference type="OrthoDB" id="9787779at2"/>
<sequence>MQAESSSPSGYTERVVPFVAGDGRSLNLHHIRGAQEPTKGPVMLVHGAGVRAGIFRAPVSRTVVDALVDDGYDVWLENWRASIDVEPSAWTLDQAAVHDHPKAIETIVRETGRDEVKAIIHCQGSTSFMLSAMAGLVPQVKVILSNAVSLHPVVPRSARLKAFYAVPVVSKLTPYLDPQWGLHAEGFTAKALTLLVKATHHECDNTVCRLASFTYGTGFPTLWRHENLNPETHEWLKHEFAKVPLTFFQQMAECLRAGHLVPVEGYRELPEDVAERPPETDARFIFLAGELNRCFLPESQRRTYERLSQHRPGYHALHVIPDYGHLDIFMGQDAARDVFPLILAELNKPA</sequence>
<evidence type="ECO:0000313" key="7">
    <source>
        <dbReference type="Proteomes" id="UP000028725"/>
    </source>
</evidence>
<reference evidence="6 7" key="1">
    <citation type="submission" date="2014-04" db="EMBL/GenBank/DDBJ databases">
        <title>Genome assembly of Hyalangium minutum DSM 14724.</title>
        <authorList>
            <person name="Sharma G."/>
            <person name="Subramanian S."/>
        </authorList>
    </citation>
    <scope>NUCLEOTIDE SEQUENCE [LARGE SCALE GENOMIC DNA]</scope>
    <source>
        <strain evidence="6 7">DSM 14724</strain>
    </source>
</reference>
<dbReference type="STRING" id="394096.DB31_4519"/>
<dbReference type="InterPro" id="IPR052542">
    <property type="entry name" value="Cholesterol_Oxidase"/>
</dbReference>
<keyword evidence="7" id="KW-1185">Reference proteome</keyword>
<dbReference type="AlphaFoldDB" id="A0A085W071"/>